<evidence type="ECO:0000256" key="4">
    <source>
        <dbReference type="SAM" id="Phobius"/>
    </source>
</evidence>
<dbReference type="PANTHER" id="PTHR24193">
    <property type="entry name" value="ANKYRIN REPEAT PROTEIN"/>
    <property type="match status" value="1"/>
</dbReference>
<organism evidence="5 6">
    <name type="scientific">Cyclotella cryptica</name>
    <dbReference type="NCBI Taxonomy" id="29204"/>
    <lineage>
        <taxon>Eukaryota</taxon>
        <taxon>Sar</taxon>
        <taxon>Stramenopiles</taxon>
        <taxon>Ochrophyta</taxon>
        <taxon>Bacillariophyta</taxon>
        <taxon>Coscinodiscophyceae</taxon>
        <taxon>Thalassiosirophycidae</taxon>
        <taxon>Stephanodiscales</taxon>
        <taxon>Stephanodiscaceae</taxon>
        <taxon>Cyclotella</taxon>
    </lineage>
</organism>
<dbReference type="InterPro" id="IPR036770">
    <property type="entry name" value="Ankyrin_rpt-contain_sf"/>
</dbReference>
<dbReference type="InterPro" id="IPR050663">
    <property type="entry name" value="Ankyrin-SOCS_Box"/>
</dbReference>
<dbReference type="Pfam" id="PF12796">
    <property type="entry name" value="Ank_2"/>
    <property type="match status" value="1"/>
</dbReference>
<dbReference type="SMART" id="SM00248">
    <property type="entry name" value="ANK"/>
    <property type="match status" value="6"/>
</dbReference>
<dbReference type="EMBL" id="JABMIG020000144">
    <property type="protein sequence ID" value="KAL3789244.1"/>
    <property type="molecule type" value="Genomic_DNA"/>
</dbReference>
<keyword evidence="4" id="KW-1133">Transmembrane helix</keyword>
<dbReference type="PANTHER" id="PTHR24193:SF121">
    <property type="entry name" value="ADA2A-CONTAINING COMPLEX COMPONENT 3, ISOFORM D"/>
    <property type="match status" value="1"/>
</dbReference>
<sequence>MTARWITWRIRPGQIRGASEEIGGQQAAFILYAIVMKADVKHIISPLIHLSYTIAATRCRRIRIRLLIILFILEIHVSFLMARLPAGLPLAFTAFGVAQFGSLPPAATFTSLPIQSPKKEFSTHHGCRCDVSLLAALPITIESLFIEGTGIEPIDRRPHEQRVKAQRSARRLNHAFQHLYRHSDPRWDDNDWNDQDWSNDAEFRENAGRLFGASIMCNSTTVEQPTNQKAALSAIHYLKTYGGYSWDEIQSMHVAFPPLFEIDVKRHLRPKMRFLKDCMKGGIYIPSTESKGQIQSDKSCPMQVLNPQLKAVLPASFFGARFERTIAPRHAFLVHAGLPYGRELWDTVGDQNRSLFEEFLYMHRKPKQFAAMCNSWRSKYRSKNFHRCLPFTPEQIVAFDKLFQRGMLSAARNDTAYVFPDEIVGKLNNEKKADAPSLMTTANVTSAQLIRYLIQHGGNPYEEDVRGASLFHWAAGSGNLEALNELVTYCNQLGLERMSVHETLNVESGHLLNPGFHAALLWKASRDDATPFHWAAAGSGPKEFGIGGHVSICNYLLALCKVDGCGIISEKKLVNAQTKDGNTILMWAAWSQSLDVVKLLIRNRADSTTCNRNGCSVAHWAASGGNLSVCKYLSEIANVDFSVENFAGNTPLSHAVAYQRVEVVKWLREELRVEDKGGAAAELAMEFVNWADAGLGLIREEEEIERRKVYDLFKDWTLEMGEES</sequence>
<evidence type="ECO:0000256" key="2">
    <source>
        <dbReference type="ARBA" id="ARBA00023043"/>
    </source>
</evidence>
<accession>A0ABD3PNE3</accession>
<dbReference type="Proteomes" id="UP001516023">
    <property type="component" value="Unassembled WGS sequence"/>
</dbReference>
<dbReference type="InterPro" id="IPR002110">
    <property type="entry name" value="Ankyrin_rpt"/>
</dbReference>
<gene>
    <name evidence="5" type="ORF">HJC23_002829</name>
</gene>
<dbReference type="SUPFAM" id="SSF48403">
    <property type="entry name" value="Ankyrin repeat"/>
    <property type="match status" value="1"/>
</dbReference>
<dbReference type="AlphaFoldDB" id="A0ABD3PNE3"/>
<comment type="caution">
    <text evidence="5">The sequence shown here is derived from an EMBL/GenBank/DDBJ whole genome shotgun (WGS) entry which is preliminary data.</text>
</comment>
<keyword evidence="1" id="KW-0677">Repeat</keyword>
<dbReference type="Gene3D" id="1.25.40.20">
    <property type="entry name" value="Ankyrin repeat-containing domain"/>
    <property type="match status" value="1"/>
</dbReference>
<feature type="transmembrane region" description="Helical" evidence="4">
    <location>
        <begin position="66"/>
        <end position="84"/>
    </location>
</feature>
<name>A0ABD3PNE3_9STRA</name>
<keyword evidence="4" id="KW-0472">Membrane</keyword>
<evidence type="ECO:0000256" key="3">
    <source>
        <dbReference type="PROSITE-ProRule" id="PRU00023"/>
    </source>
</evidence>
<reference evidence="5 6" key="1">
    <citation type="journal article" date="2020" name="G3 (Bethesda)">
        <title>Improved Reference Genome for Cyclotella cryptica CCMP332, a Model for Cell Wall Morphogenesis, Salinity Adaptation, and Lipid Production in Diatoms (Bacillariophyta).</title>
        <authorList>
            <person name="Roberts W.R."/>
            <person name="Downey K.M."/>
            <person name="Ruck E.C."/>
            <person name="Traller J.C."/>
            <person name="Alverson A.J."/>
        </authorList>
    </citation>
    <scope>NUCLEOTIDE SEQUENCE [LARGE SCALE GENOMIC DNA]</scope>
    <source>
        <strain evidence="5 6">CCMP332</strain>
    </source>
</reference>
<dbReference type="PROSITE" id="PS50297">
    <property type="entry name" value="ANK_REP_REGION"/>
    <property type="match status" value="1"/>
</dbReference>
<evidence type="ECO:0000256" key="1">
    <source>
        <dbReference type="ARBA" id="ARBA00022737"/>
    </source>
</evidence>
<keyword evidence="4" id="KW-0812">Transmembrane</keyword>
<proteinExistence type="predicted"/>
<evidence type="ECO:0000313" key="6">
    <source>
        <dbReference type="Proteomes" id="UP001516023"/>
    </source>
</evidence>
<feature type="repeat" description="ANK" evidence="3">
    <location>
        <begin position="580"/>
        <end position="612"/>
    </location>
</feature>
<evidence type="ECO:0000313" key="5">
    <source>
        <dbReference type="EMBL" id="KAL3789244.1"/>
    </source>
</evidence>
<protein>
    <submittedName>
        <fullName evidence="5">Uncharacterized protein</fullName>
    </submittedName>
</protein>
<keyword evidence="6" id="KW-1185">Reference proteome</keyword>
<keyword evidence="2 3" id="KW-0040">ANK repeat</keyword>
<dbReference type="PROSITE" id="PS50088">
    <property type="entry name" value="ANK_REPEAT"/>
    <property type="match status" value="1"/>
</dbReference>